<evidence type="ECO:0000313" key="2">
    <source>
        <dbReference type="EMBL" id="GFQ89254.1"/>
    </source>
</evidence>
<name>A0A8X6KXV5_TRICU</name>
<sequence length="80" mass="9543">MDWTELFLNNVTYLNVKKANPTPPRSWRERKEEKNMGVWQESVRSVRKCPLLLTRGAGKRRKERRSGKMNREKDKTVVAR</sequence>
<feature type="compositionally biased region" description="Basic and acidic residues" evidence="1">
    <location>
        <begin position="69"/>
        <end position="80"/>
    </location>
</feature>
<dbReference type="Proteomes" id="UP000887116">
    <property type="component" value="Unassembled WGS sequence"/>
</dbReference>
<protein>
    <submittedName>
        <fullName evidence="2">Uncharacterized protein</fullName>
    </submittedName>
</protein>
<proteinExistence type="predicted"/>
<evidence type="ECO:0000313" key="3">
    <source>
        <dbReference type="Proteomes" id="UP000887116"/>
    </source>
</evidence>
<reference evidence="2" key="1">
    <citation type="submission" date="2020-07" db="EMBL/GenBank/DDBJ databases">
        <title>Multicomponent nature underlies the extraordinary mechanical properties of spider dragline silk.</title>
        <authorList>
            <person name="Kono N."/>
            <person name="Nakamura H."/>
            <person name="Mori M."/>
            <person name="Yoshida Y."/>
            <person name="Ohtoshi R."/>
            <person name="Malay A.D."/>
            <person name="Moran D.A.P."/>
            <person name="Tomita M."/>
            <person name="Numata K."/>
            <person name="Arakawa K."/>
        </authorList>
    </citation>
    <scope>NUCLEOTIDE SEQUENCE</scope>
</reference>
<comment type="caution">
    <text evidence="2">The sequence shown here is derived from an EMBL/GenBank/DDBJ whole genome shotgun (WGS) entry which is preliminary data.</text>
</comment>
<dbReference type="EMBL" id="BMAO01023528">
    <property type="protein sequence ID" value="GFQ89254.1"/>
    <property type="molecule type" value="Genomic_DNA"/>
</dbReference>
<accession>A0A8X6KXV5</accession>
<dbReference type="AlphaFoldDB" id="A0A8X6KXV5"/>
<gene>
    <name evidence="2" type="ORF">TNCT_627881</name>
</gene>
<feature type="compositionally biased region" description="Basic residues" evidence="1">
    <location>
        <begin position="57"/>
        <end position="68"/>
    </location>
</feature>
<organism evidence="2 3">
    <name type="scientific">Trichonephila clavata</name>
    <name type="common">Joro spider</name>
    <name type="synonym">Nephila clavata</name>
    <dbReference type="NCBI Taxonomy" id="2740835"/>
    <lineage>
        <taxon>Eukaryota</taxon>
        <taxon>Metazoa</taxon>
        <taxon>Ecdysozoa</taxon>
        <taxon>Arthropoda</taxon>
        <taxon>Chelicerata</taxon>
        <taxon>Arachnida</taxon>
        <taxon>Araneae</taxon>
        <taxon>Araneomorphae</taxon>
        <taxon>Entelegynae</taxon>
        <taxon>Araneoidea</taxon>
        <taxon>Nephilidae</taxon>
        <taxon>Trichonephila</taxon>
    </lineage>
</organism>
<keyword evidence="3" id="KW-1185">Reference proteome</keyword>
<feature type="region of interest" description="Disordered" evidence="1">
    <location>
        <begin position="52"/>
        <end position="80"/>
    </location>
</feature>
<evidence type="ECO:0000256" key="1">
    <source>
        <dbReference type="SAM" id="MobiDB-lite"/>
    </source>
</evidence>